<keyword evidence="3" id="KW-0812">Transmembrane</keyword>
<protein>
    <submittedName>
        <fullName evidence="4">Uncharacterized protein</fullName>
    </submittedName>
</protein>
<keyword evidence="3" id="KW-1133">Transmembrane helix</keyword>
<evidence type="ECO:0000256" key="1">
    <source>
        <dbReference type="ARBA" id="ARBA00009303"/>
    </source>
</evidence>
<feature type="compositionally biased region" description="Basic and acidic residues" evidence="2">
    <location>
        <begin position="65"/>
        <end position="77"/>
    </location>
</feature>
<dbReference type="PANTHER" id="PTHR23409">
    <property type="entry name" value="RIBONUCLEOSIDE-DIPHOSPHATE REDUCTASE SMALL CHAIN"/>
    <property type="match status" value="1"/>
</dbReference>
<accession>A0A6C0DR75</accession>
<dbReference type="InterPro" id="IPR012348">
    <property type="entry name" value="RNR-like"/>
</dbReference>
<dbReference type="SUPFAM" id="SSF47240">
    <property type="entry name" value="Ferritin-like"/>
    <property type="match status" value="1"/>
</dbReference>
<dbReference type="GO" id="GO:0016491">
    <property type="term" value="F:oxidoreductase activity"/>
    <property type="evidence" value="ECO:0007669"/>
    <property type="project" value="InterPro"/>
</dbReference>
<name>A0A6C0DR75_9ZZZZ</name>
<dbReference type="EMBL" id="MN739655">
    <property type="protein sequence ID" value="QHT18419.1"/>
    <property type="molecule type" value="Genomic_DNA"/>
</dbReference>
<reference evidence="4" key="1">
    <citation type="journal article" date="2020" name="Nature">
        <title>Giant virus diversity and host interactions through global metagenomics.</title>
        <authorList>
            <person name="Schulz F."/>
            <person name="Roux S."/>
            <person name="Paez-Espino D."/>
            <person name="Jungbluth S."/>
            <person name="Walsh D.A."/>
            <person name="Denef V.J."/>
            <person name="McMahon K.D."/>
            <person name="Konstantinidis K.T."/>
            <person name="Eloe-Fadrosh E.A."/>
            <person name="Kyrpides N.C."/>
            <person name="Woyke T."/>
        </authorList>
    </citation>
    <scope>NUCLEOTIDE SEQUENCE</scope>
    <source>
        <strain evidence="4">GVMAG-M-3300023174-46</strain>
    </source>
</reference>
<evidence type="ECO:0000256" key="2">
    <source>
        <dbReference type="SAM" id="MobiDB-lite"/>
    </source>
</evidence>
<dbReference type="AlphaFoldDB" id="A0A6C0DR75"/>
<feature type="region of interest" description="Disordered" evidence="2">
    <location>
        <begin position="25"/>
        <end position="77"/>
    </location>
</feature>
<dbReference type="CDD" id="cd01049">
    <property type="entry name" value="RNRR2"/>
    <property type="match status" value="1"/>
</dbReference>
<evidence type="ECO:0000313" key="4">
    <source>
        <dbReference type="EMBL" id="QHT18419.1"/>
    </source>
</evidence>
<feature type="transmembrane region" description="Helical" evidence="3">
    <location>
        <begin position="232"/>
        <end position="253"/>
    </location>
</feature>
<dbReference type="GO" id="GO:0009263">
    <property type="term" value="P:deoxyribonucleotide biosynthetic process"/>
    <property type="evidence" value="ECO:0007669"/>
    <property type="project" value="InterPro"/>
</dbReference>
<dbReference type="Gene3D" id="1.10.620.20">
    <property type="entry name" value="Ribonucleotide Reductase, subunit A"/>
    <property type="match status" value="1"/>
</dbReference>
<dbReference type="Pfam" id="PF00268">
    <property type="entry name" value="Ribonuc_red_sm"/>
    <property type="match status" value="1"/>
</dbReference>
<dbReference type="InterPro" id="IPR009078">
    <property type="entry name" value="Ferritin-like_SF"/>
</dbReference>
<dbReference type="InterPro" id="IPR000358">
    <property type="entry name" value="RNR_small_fam"/>
</dbReference>
<organism evidence="4">
    <name type="scientific">viral metagenome</name>
    <dbReference type="NCBI Taxonomy" id="1070528"/>
    <lineage>
        <taxon>unclassified sequences</taxon>
        <taxon>metagenomes</taxon>
        <taxon>organismal metagenomes</taxon>
    </lineage>
</organism>
<dbReference type="PANTHER" id="PTHR23409:SF18">
    <property type="entry name" value="RIBONUCLEOSIDE-DIPHOSPHATE REDUCTASE SUBUNIT M2"/>
    <property type="match status" value="1"/>
</dbReference>
<keyword evidence="3" id="KW-0472">Membrane</keyword>
<proteinExistence type="inferred from homology"/>
<sequence length="396" mass="45214">MASETKDVPTTVSFSSEILVGTAAPLDKPLKKNKTPKTSPSLRAKSPALVKEEPTPLTLLPTGDTAKDSEKTPKLKEPLLDPTEDRFVIFPIRHSDVWEKYKQHMAVFWTPEEIDLSKDMAHWEKLSENERHFIKHILGFFAGSDGIVMENLALRFMREVQWPEAKFFYSCQNLLEAIHSETYSLLIDTYITDSIEKTNILKAIQTIPCVQKKAAWALQWISNDDASFATRLLAFAAVEGIFFSGAFCAIFWLKQRGLMPGLTVSNEFIARDEGIHTDFACLLYSKLVNRLTKQEAFKIIREAVKIEKQFITKSLPCELIGMNAKMMSQYIEFVADRLLLQLGYPKAYSATNPFSFMERISLENKDNFFEKRVSTYAKATVGKEREQMVFRVDADF</sequence>
<comment type="similarity">
    <text evidence="1">Belongs to the ribonucleoside diphosphate reductase small chain family.</text>
</comment>
<evidence type="ECO:0000256" key="3">
    <source>
        <dbReference type="SAM" id="Phobius"/>
    </source>
</evidence>
<dbReference type="InterPro" id="IPR033909">
    <property type="entry name" value="RNR_small"/>
</dbReference>